<keyword evidence="5" id="KW-1185">Reference proteome</keyword>
<dbReference type="AlphaFoldDB" id="A0AAF0F6Y2"/>
<dbReference type="GO" id="GO:0005634">
    <property type="term" value="C:nucleus"/>
    <property type="evidence" value="ECO:0007669"/>
    <property type="project" value="TreeGrafter"/>
</dbReference>
<dbReference type="InterPro" id="IPR025066">
    <property type="entry name" value="CCDC174-like"/>
</dbReference>
<feature type="compositionally biased region" description="Acidic residues" evidence="2">
    <location>
        <begin position="126"/>
        <end position="137"/>
    </location>
</feature>
<reference evidence="4" key="1">
    <citation type="submission" date="2023-02" db="EMBL/GenBank/DDBJ databases">
        <title>Mating type loci evolution in Malassezia.</title>
        <authorList>
            <person name="Coelho M.A."/>
        </authorList>
    </citation>
    <scope>NUCLEOTIDE SEQUENCE</scope>
    <source>
        <strain evidence="4">CBS 14136</strain>
    </source>
</reference>
<evidence type="ECO:0000313" key="4">
    <source>
        <dbReference type="EMBL" id="WFD44301.1"/>
    </source>
</evidence>
<dbReference type="InterPro" id="IPR057464">
    <property type="entry name" value="CCDC174_GRSR"/>
</dbReference>
<evidence type="ECO:0000256" key="2">
    <source>
        <dbReference type="SAM" id="MobiDB-lite"/>
    </source>
</evidence>
<proteinExistence type="predicted"/>
<sequence>MQRRSNVNESSVVGLKAELHAARQRAQGLVPPVSKRLRTDRLHLADRPRRDVESTEPLEDRAAASRAKLERKANLYAKLQQGKGAGFDSEGLVDWDLKDREPSPGTEDDQVYREDLESGPSTADEEHTEDPLVEFTDDLGRTRMIRKSDLPRVPSPDSEQEQEAIYGPASSFPVYHRDPHMLEVAPPRPVSPEAEHFNADWEIRNRGAAFYKFDADESKRRAQQRDLAALREETKTRRDEHSTPTQRSRRTTLGAERRAERQRLVDARRAAVQ</sequence>
<feature type="domain" description="CCDC174 alpha/beta GRSR" evidence="3">
    <location>
        <begin position="133"/>
        <end position="159"/>
    </location>
</feature>
<keyword evidence="1" id="KW-0175">Coiled coil</keyword>
<dbReference type="Pfam" id="PF25449">
    <property type="entry name" value="CCDC174_GRSR"/>
    <property type="match status" value="1"/>
</dbReference>
<feature type="region of interest" description="Disordered" evidence="2">
    <location>
        <begin position="212"/>
        <end position="273"/>
    </location>
</feature>
<dbReference type="Proteomes" id="UP001214628">
    <property type="component" value="Chromosome 4"/>
</dbReference>
<feature type="compositionally biased region" description="Basic and acidic residues" evidence="2">
    <location>
        <begin position="255"/>
        <end position="273"/>
    </location>
</feature>
<evidence type="ECO:0000256" key="1">
    <source>
        <dbReference type="ARBA" id="ARBA00023054"/>
    </source>
</evidence>
<dbReference type="EMBL" id="CP118378">
    <property type="protein sequence ID" value="WFD44301.1"/>
    <property type="molecule type" value="Genomic_DNA"/>
</dbReference>
<dbReference type="PANTHER" id="PTHR15885">
    <property type="entry name" value="COILED-COIL DOMAIN-CONTAINING PROTEIN 174"/>
    <property type="match status" value="1"/>
</dbReference>
<evidence type="ECO:0000259" key="3">
    <source>
        <dbReference type="Pfam" id="PF25449"/>
    </source>
</evidence>
<feature type="compositionally biased region" description="Basic and acidic residues" evidence="2">
    <location>
        <begin position="213"/>
        <end position="242"/>
    </location>
</feature>
<feature type="compositionally biased region" description="Basic and acidic residues" evidence="2">
    <location>
        <begin position="138"/>
        <end position="150"/>
    </location>
</feature>
<evidence type="ECO:0000313" key="5">
    <source>
        <dbReference type="Proteomes" id="UP001214628"/>
    </source>
</evidence>
<feature type="region of interest" description="Disordered" evidence="2">
    <location>
        <begin position="24"/>
        <end position="65"/>
    </location>
</feature>
<dbReference type="Pfam" id="PF13300">
    <property type="entry name" value="DUF4078"/>
    <property type="match status" value="1"/>
</dbReference>
<dbReference type="PANTHER" id="PTHR15885:SF1">
    <property type="entry name" value="COILED-COIL DOMAIN-CONTAINING PROTEIN 174"/>
    <property type="match status" value="1"/>
</dbReference>
<protein>
    <recommendedName>
        <fullName evidence="3">CCDC174 alpha/beta GRSR domain-containing protein</fullName>
    </recommendedName>
</protein>
<name>A0AAF0F6Y2_9BASI</name>
<gene>
    <name evidence="4" type="ORF">MPSI1_002968</name>
</gene>
<feature type="compositionally biased region" description="Basic and acidic residues" evidence="2">
    <location>
        <begin position="37"/>
        <end position="65"/>
    </location>
</feature>
<accession>A0AAF0F6Y2</accession>
<organism evidence="4 5">
    <name type="scientific">Malassezia psittaci</name>
    <dbReference type="NCBI Taxonomy" id="1821823"/>
    <lineage>
        <taxon>Eukaryota</taxon>
        <taxon>Fungi</taxon>
        <taxon>Dikarya</taxon>
        <taxon>Basidiomycota</taxon>
        <taxon>Ustilaginomycotina</taxon>
        <taxon>Malasseziomycetes</taxon>
        <taxon>Malasseziales</taxon>
        <taxon>Malasseziaceae</taxon>
        <taxon>Malassezia</taxon>
    </lineage>
</organism>
<feature type="region of interest" description="Disordered" evidence="2">
    <location>
        <begin position="78"/>
        <end position="178"/>
    </location>
</feature>